<evidence type="ECO:0000313" key="2">
    <source>
        <dbReference type="EMBL" id="MDH4623811.1"/>
    </source>
</evidence>
<dbReference type="Proteomes" id="UP001162155">
    <property type="component" value="Unassembled WGS sequence"/>
</dbReference>
<gene>
    <name evidence="2" type="ORF">JW322_19090</name>
</gene>
<name>A0AA43DV87_PSESX</name>
<organism evidence="2 3">
    <name type="scientific">Pseudomonas syringae pv. papulans</name>
    <dbReference type="NCBI Taxonomy" id="83963"/>
    <lineage>
        <taxon>Bacteria</taxon>
        <taxon>Pseudomonadati</taxon>
        <taxon>Pseudomonadota</taxon>
        <taxon>Gammaproteobacteria</taxon>
        <taxon>Pseudomonadales</taxon>
        <taxon>Pseudomonadaceae</taxon>
        <taxon>Pseudomonas</taxon>
        <taxon>Pseudomonas syringae</taxon>
    </lineage>
</organism>
<comment type="caution">
    <text evidence="2">The sequence shown here is derived from an EMBL/GenBank/DDBJ whole genome shotgun (WGS) entry which is preliminary data.</text>
</comment>
<dbReference type="EMBL" id="JAFFRZ010000001">
    <property type="protein sequence ID" value="MDH4623811.1"/>
    <property type="molecule type" value="Genomic_DNA"/>
</dbReference>
<feature type="domain" description="DUF551" evidence="1">
    <location>
        <begin position="3"/>
        <end position="78"/>
    </location>
</feature>
<accession>A0AA43DV87</accession>
<dbReference type="RefSeq" id="WP_052810453.1">
    <property type="nucleotide sequence ID" value="NZ_JAFFRY010000026.1"/>
</dbReference>
<protein>
    <submittedName>
        <fullName evidence="2">DUF551 domain-containing protein</fullName>
    </submittedName>
</protein>
<evidence type="ECO:0000313" key="3">
    <source>
        <dbReference type="Proteomes" id="UP001162155"/>
    </source>
</evidence>
<dbReference type="AlphaFoldDB" id="A0AA43DV87"/>
<evidence type="ECO:0000259" key="1">
    <source>
        <dbReference type="Pfam" id="PF04448"/>
    </source>
</evidence>
<reference evidence="2" key="1">
    <citation type="submission" date="2021-02" db="EMBL/GenBank/DDBJ databases">
        <title>Genome analysis of blister spot of apple pathogen from New York area.</title>
        <authorList>
            <person name="Kandel P."/>
            <person name="Hockett K.L."/>
            <person name="Santander R."/>
            <person name="Acimovic S."/>
        </authorList>
    </citation>
    <scope>NUCLEOTIDE SEQUENCE</scope>
    <source>
        <strain evidence="2">PSP1</strain>
    </source>
</reference>
<proteinExistence type="predicted"/>
<dbReference type="Pfam" id="PF04448">
    <property type="entry name" value="DUF551"/>
    <property type="match status" value="1"/>
</dbReference>
<sequence>MSEWIKVEDRLPDNGVCVIGSGWNFRDEAKGRWVEPTIYSTEDADFHPLSDDGLGNVVADFNGSMEPTHWMPLPQPPTA</sequence>
<dbReference type="InterPro" id="IPR007539">
    <property type="entry name" value="DUF551"/>
</dbReference>